<gene>
    <name evidence="2" type="ORF">TPAB3V08_LOCUS4240</name>
</gene>
<sequence>DESVRLPTDTHNSNLPLNKKYQPSRYLYSEEEYEQNSQRYVPKHKSKKHKHRNSDYGQSENHIKPIHLPTIVKITDVPKKHDLNGHSIDERLTSSDSIPSKRPSADTKGRTMSVLRGMLCLDTGLTGRVGRSRKKFSGSVLATLVAVGQGDVLATGFAVGHDEVQAT</sequence>
<dbReference type="EMBL" id="CAJPIN010005124">
    <property type="protein sequence ID" value="CAG2057261.1"/>
    <property type="molecule type" value="Genomic_DNA"/>
</dbReference>
<organism evidence="2 3">
    <name type="scientific">Timema podura</name>
    <name type="common">Walking stick</name>
    <dbReference type="NCBI Taxonomy" id="61482"/>
    <lineage>
        <taxon>Eukaryota</taxon>
        <taxon>Metazoa</taxon>
        <taxon>Ecdysozoa</taxon>
        <taxon>Arthropoda</taxon>
        <taxon>Hexapoda</taxon>
        <taxon>Insecta</taxon>
        <taxon>Pterygota</taxon>
        <taxon>Neoptera</taxon>
        <taxon>Polyneoptera</taxon>
        <taxon>Phasmatodea</taxon>
        <taxon>Timematodea</taxon>
        <taxon>Timematoidea</taxon>
        <taxon>Timematidae</taxon>
        <taxon>Timema</taxon>
    </lineage>
</organism>
<feature type="region of interest" description="Disordered" evidence="1">
    <location>
        <begin position="1"/>
        <end position="61"/>
    </location>
</feature>
<reference evidence="2" key="1">
    <citation type="submission" date="2021-03" db="EMBL/GenBank/DDBJ databases">
        <authorList>
            <person name="Tran Van P."/>
        </authorList>
    </citation>
    <scope>NUCLEOTIDE SEQUENCE</scope>
</reference>
<evidence type="ECO:0000256" key="1">
    <source>
        <dbReference type="SAM" id="MobiDB-lite"/>
    </source>
</evidence>
<evidence type="ECO:0000313" key="2">
    <source>
        <dbReference type="EMBL" id="CAG2057261.1"/>
    </source>
</evidence>
<dbReference type="Proteomes" id="UP001153148">
    <property type="component" value="Unassembled WGS sequence"/>
</dbReference>
<name>A0ABN7NVZ2_TIMPD</name>
<comment type="caution">
    <text evidence="2">The sequence shown here is derived from an EMBL/GenBank/DDBJ whole genome shotgun (WGS) entry which is preliminary data.</text>
</comment>
<accession>A0ABN7NVZ2</accession>
<feature type="compositionally biased region" description="Basic residues" evidence="1">
    <location>
        <begin position="41"/>
        <end position="52"/>
    </location>
</feature>
<feature type="region of interest" description="Disordered" evidence="1">
    <location>
        <begin position="82"/>
        <end position="108"/>
    </location>
</feature>
<evidence type="ECO:0000313" key="3">
    <source>
        <dbReference type="Proteomes" id="UP001153148"/>
    </source>
</evidence>
<keyword evidence="3" id="KW-1185">Reference proteome</keyword>
<protein>
    <submittedName>
        <fullName evidence="2">Uncharacterized protein</fullName>
    </submittedName>
</protein>
<feature type="non-terminal residue" evidence="2">
    <location>
        <position position="1"/>
    </location>
</feature>
<feature type="compositionally biased region" description="Basic and acidic residues" evidence="1">
    <location>
        <begin position="82"/>
        <end position="93"/>
    </location>
</feature>
<proteinExistence type="predicted"/>
<feature type="non-terminal residue" evidence="2">
    <location>
        <position position="167"/>
    </location>
</feature>